<feature type="transmembrane region" description="Helical" evidence="7">
    <location>
        <begin position="25"/>
        <end position="43"/>
    </location>
</feature>
<feature type="transmembrane region" description="Helical" evidence="7">
    <location>
        <begin position="158"/>
        <end position="181"/>
    </location>
</feature>
<dbReference type="PROSITE" id="PS50850">
    <property type="entry name" value="MFS"/>
    <property type="match status" value="1"/>
</dbReference>
<evidence type="ECO:0000256" key="7">
    <source>
        <dbReference type="SAM" id="Phobius"/>
    </source>
</evidence>
<keyword evidence="2" id="KW-0813">Transport</keyword>
<dbReference type="CDD" id="cd06173">
    <property type="entry name" value="MFS_MefA_like"/>
    <property type="match status" value="1"/>
</dbReference>
<evidence type="ECO:0000256" key="5">
    <source>
        <dbReference type="ARBA" id="ARBA00022989"/>
    </source>
</evidence>
<feature type="transmembrane region" description="Helical" evidence="7">
    <location>
        <begin position="389"/>
        <end position="410"/>
    </location>
</feature>
<dbReference type="Pfam" id="PF05977">
    <property type="entry name" value="MFS_3"/>
    <property type="match status" value="1"/>
</dbReference>
<dbReference type="RefSeq" id="WP_175150240.1">
    <property type="nucleotide sequence ID" value="NZ_CADIKK010000012.1"/>
</dbReference>
<keyword evidence="6 7" id="KW-0472">Membrane</keyword>
<evidence type="ECO:0000256" key="4">
    <source>
        <dbReference type="ARBA" id="ARBA00022692"/>
    </source>
</evidence>
<keyword evidence="4 7" id="KW-0812">Transmembrane</keyword>
<dbReference type="EMBL" id="CADIKK010000012">
    <property type="protein sequence ID" value="CAB3789665.1"/>
    <property type="molecule type" value="Genomic_DNA"/>
</dbReference>
<keyword evidence="3" id="KW-1003">Cell membrane</keyword>
<evidence type="ECO:0000256" key="6">
    <source>
        <dbReference type="ARBA" id="ARBA00023136"/>
    </source>
</evidence>
<feature type="domain" description="Major facilitator superfamily (MFS) profile" evidence="8">
    <location>
        <begin position="29"/>
        <end position="417"/>
    </location>
</feature>
<feature type="transmembrane region" description="Helical" evidence="7">
    <location>
        <begin position="305"/>
        <end position="323"/>
    </location>
</feature>
<feature type="transmembrane region" description="Helical" evidence="7">
    <location>
        <begin position="187"/>
        <end position="207"/>
    </location>
</feature>
<feature type="transmembrane region" description="Helical" evidence="7">
    <location>
        <begin position="122"/>
        <end position="146"/>
    </location>
</feature>
<keyword evidence="5 7" id="KW-1133">Transmembrane helix</keyword>
<name>A0A6S7BKZ1_9BURK</name>
<reference evidence="9 10" key="1">
    <citation type="submission" date="2020-04" db="EMBL/GenBank/DDBJ databases">
        <authorList>
            <person name="De Canck E."/>
        </authorList>
    </citation>
    <scope>NUCLEOTIDE SEQUENCE [LARGE SCALE GENOMIC DNA]</scope>
    <source>
        <strain evidence="9 10">LMG 28614</strain>
    </source>
</reference>
<dbReference type="SUPFAM" id="SSF103473">
    <property type="entry name" value="MFS general substrate transporter"/>
    <property type="match status" value="1"/>
</dbReference>
<dbReference type="GO" id="GO:0005886">
    <property type="term" value="C:plasma membrane"/>
    <property type="evidence" value="ECO:0007669"/>
    <property type="project" value="UniProtKB-SubCell"/>
</dbReference>
<dbReference type="GO" id="GO:0022857">
    <property type="term" value="F:transmembrane transporter activity"/>
    <property type="evidence" value="ECO:0007669"/>
    <property type="project" value="InterPro"/>
</dbReference>
<dbReference type="InterPro" id="IPR010290">
    <property type="entry name" value="TM_effector"/>
</dbReference>
<evidence type="ECO:0000256" key="1">
    <source>
        <dbReference type="ARBA" id="ARBA00004651"/>
    </source>
</evidence>
<dbReference type="InterPro" id="IPR036259">
    <property type="entry name" value="MFS_trans_sf"/>
</dbReference>
<dbReference type="Proteomes" id="UP000494365">
    <property type="component" value="Unassembled WGS sequence"/>
</dbReference>
<dbReference type="Gene3D" id="1.20.1250.20">
    <property type="entry name" value="MFS general substrate transporter like domains"/>
    <property type="match status" value="1"/>
</dbReference>
<dbReference type="PANTHER" id="PTHR23513:SF11">
    <property type="entry name" value="STAPHYLOFERRIN A TRANSPORTER"/>
    <property type="match status" value="1"/>
</dbReference>
<gene>
    <name evidence="9" type="primary">entS</name>
    <name evidence="9" type="ORF">LMG28614_02959</name>
</gene>
<proteinExistence type="predicted"/>
<feature type="transmembrane region" description="Helical" evidence="7">
    <location>
        <begin position="63"/>
        <end position="83"/>
    </location>
</feature>
<organism evidence="9 10">
    <name type="scientific">Paraburkholderia ultramafica</name>
    <dbReference type="NCBI Taxonomy" id="1544867"/>
    <lineage>
        <taxon>Bacteria</taxon>
        <taxon>Pseudomonadati</taxon>
        <taxon>Pseudomonadota</taxon>
        <taxon>Betaproteobacteria</taxon>
        <taxon>Burkholderiales</taxon>
        <taxon>Burkholderiaceae</taxon>
        <taxon>Paraburkholderia</taxon>
    </lineage>
</organism>
<feature type="transmembrane region" description="Helical" evidence="7">
    <location>
        <begin position="274"/>
        <end position="293"/>
    </location>
</feature>
<accession>A0A6S7BKZ1</accession>
<dbReference type="AlphaFoldDB" id="A0A6S7BKZ1"/>
<dbReference type="PANTHER" id="PTHR23513">
    <property type="entry name" value="INTEGRAL MEMBRANE EFFLUX PROTEIN-RELATED"/>
    <property type="match status" value="1"/>
</dbReference>
<feature type="transmembrane region" description="Helical" evidence="7">
    <location>
        <begin position="246"/>
        <end position="268"/>
    </location>
</feature>
<feature type="transmembrane region" description="Helical" evidence="7">
    <location>
        <begin position="363"/>
        <end position="383"/>
    </location>
</feature>
<evidence type="ECO:0000256" key="2">
    <source>
        <dbReference type="ARBA" id="ARBA00022448"/>
    </source>
</evidence>
<comment type="subcellular location">
    <subcellularLocation>
        <location evidence="1">Cell membrane</location>
        <topology evidence="1">Multi-pass membrane protein</topology>
    </subcellularLocation>
</comment>
<keyword evidence="10" id="KW-1185">Reference proteome</keyword>
<sequence length="552" mass="58223">MKDGKATPDPTGTAPGRPVAPRSAFAYRAFTVLWLATVLSNIGTWMHDVGAGWLMTGMSPSPVWVALVQTATTLPVFLLALPAGALADIADRRRMLVIVQFVLGVVAAALGIVVYLGAASPLLLLCFTFAMGVGAAITMPAWQAIVPDLVPRDTLQQAVATNSVGVNISRAIGPALAGYIITAIGQAAPFLINAVSYTLVVAALLWWRPQAGTERKLPPEDLLGAMAAGVRYAWHSRPLKSTLTRAAAFFLFASAYWAMLPLIARTVLGGGAQLYGVLLASVGVGAVLGALILPALRRSLRSDRVVALGTIGTVLTLLAFATVRNPVVAAAASFIAGASWIAVLTTLNVSAQVSLPQWVRARGLSIFVTVFFGSMSAGSLVWGQVASHLGIPAALFAASAGALLAIPLTWRFKLQQGDSGGLAPSMHWPAPVVDASMSHDRGPVMVTIDYHIDTSQSAEFVATLDQLSEARRRDGAYAWGLFEDAAQPGRFLEYFLVASWLEHLRQHERSTVADRDVQQQALAFHVGDAPPVVRHYLAPAAGSKKPNGSSFA</sequence>
<evidence type="ECO:0000256" key="3">
    <source>
        <dbReference type="ARBA" id="ARBA00022475"/>
    </source>
</evidence>
<evidence type="ECO:0000259" key="8">
    <source>
        <dbReference type="PROSITE" id="PS50850"/>
    </source>
</evidence>
<feature type="transmembrane region" description="Helical" evidence="7">
    <location>
        <begin position="95"/>
        <end position="116"/>
    </location>
</feature>
<evidence type="ECO:0000313" key="9">
    <source>
        <dbReference type="EMBL" id="CAB3789665.1"/>
    </source>
</evidence>
<feature type="transmembrane region" description="Helical" evidence="7">
    <location>
        <begin position="329"/>
        <end position="351"/>
    </location>
</feature>
<evidence type="ECO:0000313" key="10">
    <source>
        <dbReference type="Proteomes" id="UP000494365"/>
    </source>
</evidence>
<dbReference type="InterPro" id="IPR020846">
    <property type="entry name" value="MFS_dom"/>
</dbReference>
<protein>
    <submittedName>
        <fullName evidence="9">Enterobactin exporter EntS</fullName>
    </submittedName>
</protein>